<dbReference type="InterPro" id="IPR050213">
    <property type="entry name" value="GST_superfamily"/>
</dbReference>
<comment type="similarity">
    <text evidence="3">Belongs to the GST superfamily. Sigma family.</text>
</comment>
<dbReference type="EMBL" id="JAWJWE010000001">
    <property type="protein sequence ID" value="KAK6645260.1"/>
    <property type="molecule type" value="Genomic_DNA"/>
</dbReference>
<evidence type="ECO:0000313" key="8">
    <source>
        <dbReference type="Proteomes" id="UP001372834"/>
    </source>
</evidence>
<dbReference type="Gene3D" id="1.20.1050.10">
    <property type="match status" value="1"/>
</dbReference>
<gene>
    <name evidence="7" type="ORF">RUM43_001536</name>
</gene>
<dbReference type="InterPro" id="IPR004045">
    <property type="entry name" value="Glutathione_S-Trfase_N"/>
</dbReference>
<keyword evidence="2" id="KW-0808">Transferase</keyword>
<dbReference type="PANTHER" id="PTHR11571:SF224">
    <property type="entry name" value="HEMATOPOIETIC PROSTAGLANDIN D SYNTHASE"/>
    <property type="match status" value="1"/>
</dbReference>
<dbReference type="Pfam" id="PF02798">
    <property type="entry name" value="GST_N"/>
    <property type="match status" value="1"/>
</dbReference>
<dbReference type="InterPro" id="IPR036282">
    <property type="entry name" value="Glutathione-S-Trfase_C_sf"/>
</dbReference>
<comment type="catalytic activity">
    <reaction evidence="4">
        <text>RX + glutathione = an S-substituted glutathione + a halide anion + H(+)</text>
        <dbReference type="Rhea" id="RHEA:16437"/>
        <dbReference type="ChEBI" id="CHEBI:15378"/>
        <dbReference type="ChEBI" id="CHEBI:16042"/>
        <dbReference type="ChEBI" id="CHEBI:17792"/>
        <dbReference type="ChEBI" id="CHEBI:57925"/>
        <dbReference type="ChEBI" id="CHEBI:90779"/>
        <dbReference type="EC" id="2.5.1.18"/>
    </reaction>
</comment>
<feature type="domain" description="GST N-terminal" evidence="5">
    <location>
        <begin position="62"/>
        <end position="139"/>
    </location>
</feature>
<dbReference type="SFLD" id="SFLDG01205">
    <property type="entry name" value="AMPS.1"/>
    <property type="match status" value="1"/>
</dbReference>
<sequence length="263" mass="30212">MFDLIIIAYNISNTEKTDVVFLIELLWHSIGEMAIEKKKSPLSESQIKRMDRVGKEDKNMAPKYKVTYFNFTGLGEPIRYLLAYGNFDFEDNRFEMADWPKIKPTTPFGQVPFLEVDGKVINQSSAICRYLAKQCGLVGKSDWDALEADAVVDTITDFRLQYSAYFKAPNEEAKAKQLEDVRNIHNPNFLSKFEEKVKKNGGHFVNNQLTWADIYFAAVTELMAGILKEPVLDKYPNLKALKEKVEAIPNIAAYREKRPKTMF</sequence>
<dbReference type="SFLD" id="SFLDG00363">
    <property type="entry name" value="AMPS_(cytGST):_Alpha-__Mu-__Pi"/>
    <property type="match status" value="1"/>
</dbReference>
<evidence type="ECO:0000259" key="5">
    <source>
        <dbReference type="PROSITE" id="PS50404"/>
    </source>
</evidence>
<dbReference type="SUPFAM" id="SSF52833">
    <property type="entry name" value="Thioredoxin-like"/>
    <property type="match status" value="1"/>
</dbReference>
<dbReference type="CDD" id="cd03192">
    <property type="entry name" value="GST_C_Sigma_like"/>
    <property type="match status" value="1"/>
</dbReference>
<dbReference type="Pfam" id="PF14497">
    <property type="entry name" value="GST_C_3"/>
    <property type="match status" value="1"/>
</dbReference>
<evidence type="ECO:0000256" key="2">
    <source>
        <dbReference type="ARBA" id="ARBA00022679"/>
    </source>
</evidence>
<dbReference type="SUPFAM" id="SSF47616">
    <property type="entry name" value="GST C-terminal domain-like"/>
    <property type="match status" value="1"/>
</dbReference>
<dbReference type="GO" id="GO:0004602">
    <property type="term" value="F:glutathione peroxidase activity"/>
    <property type="evidence" value="ECO:0007669"/>
    <property type="project" value="UniProtKB-ARBA"/>
</dbReference>
<comment type="caution">
    <text evidence="7">The sequence shown here is derived from an EMBL/GenBank/DDBJ whole genome shotgun (WGS) entry which is preliminary data.</text>
</comment>
<organism evidence="7 8">
    <name type="scientific">Polyplax serrata</name>
    <name type="common">Common mouse louse</name>
    <dbReference type="NCBI Taxonomy" id="468196"/>
    <lineage>
        <taxon>Eukaryota</taxon>
        <taxon>Metazoa</taxon>
        <taxon>Ecdysozoa</taxon>
        <taxon>Arthropoda</taxon>
        <taxon>Hexapoda</taxon>
        <taxon>Insecta</taxon>
        <taxon>Pterygota</taxon>
        <taxon>Neoptera</taxon>
        <taxon>Paraneoptera</taxon>
        <taxon>Psocodea</taxon>
        <taxon>Troctomorpha</taxon>
        <taxon>Phthiraptera</taxon>
        <taxon>Anoplura</taxon>
        <taxon>Polyplacidae</taxon>
        <taxon>Polyplax</taxon>
    </lineage>
</organism>
<evidence type="ECO:0000256" key="3">
    <source>
        <dbReference type="ARBA" id="ARBA00038317"/>
    </source>
</evidence>
<dbReference type="Proteomes" id="UP001372834">
    <property type="component" value="Unassembled WGS sequence"/>
</dbReference>
<dbReference type="PANTHER" id="PTHR11571">
    <property type="entry name" value="GLUTATHIONE S-TRANSFERASE"/>
    <property type="match status" value="1"/>
</dbReference>
<dbReference type="PROSITE" id="PS50404">
    <property type="entry name" value="GST_NTER"/>
    <property type="match status" value="1"/>
</dbReference>
<evidence type="ECO:0000256" key="4">
    <source>
        <dbReference type="ARBA" id="ARBA00047960"/>
    </source>
</evidence>
<evidence type="ECO:0000313" key="7">
    <source>
        <dbReference type="EMBL" id="KAK6645260.1"/>
    </source>
</evidence>
<dbReference type="InterPro" id="IPR036249">
    <property type="entry name" value="Thioredoxin-like_sf"/>
</dbReference>
<dbReference type="GO" id="GO:0004364">
    <property type="term" value="F:glutathione transferase activity"/>
    <property type="evidence" value="ECO:0007669"/>
    <property type="project" value="UniProtKB-EC"/>
</dbReference>
<accession>A0AAN8SJN6</accession>
<dbReference type="GO" id="GO:0006749">
    <property type="term" value="P:glutathione metabolic process"/>
    <property type="evidence" value="ECO:0007669"/>
    <property type="project" value="TreeGrafter"/>
</dbReference>
<dbReference type="Gene3D" id="3.40.30.10">
    <property type="entry name" value="Glutaredoxin"/>
    <property type="match status" value="1"/>
</dbReference>
<dbReference type="SFLD" id="SFLDS00019">
    <property type="entry name" value="Glutathione_Transferase_(cytos"/>
    <property type="match status" value="1"/>
</dbReference>
<proteinExistence type="inferred from homology"/>
<name>A0AAN8SJN6_POLSC</name>
<evidence type="ECO:0000256" key="1">
    <source>
        <dbReference type="ARBA" id="ARBA00012452"/>
    </source>
</evidence>
<dbReference type="InterPro" id="IPR010987">
    <property type="entry name" value="Glutathione-S-Trfase_C-like"/>
</dbReference>
<reference evidence="7 8" key="1">
    <citation type="submission" date="2023-10" db="EMBL/GenBank/DDBJ databases">
        <title>Genomes of two closely related lineages of the louse Polyplax serrata with different host specificities.</title>
        <authorList>
            <person name="Martinu J."/>
            <person name="Tarabai H."/>
            <person name="Stefka J."/>
            <person name="Hypsa V."/>
        </authorList>
    </citation>
    <scope>NUCLEOTIDE SEQUENCE [LARGE SCALE GENOMIC DNA]</scope>
    <source>
        <strain evidence="7">HR10_N</strain>
    </source>
</reference>
<dbReference type="FunFam" id="3.40.30.10:FF:000035">
    <property type="entry name" value="hematopoietic prostaglandin D synthase"/>
    <property type="match status" value="1"/>
</dbReference>
<protein>
    <recommendedName>
        <fullName evidence="1">glutathione transferase</fullName>
        <ecNumber evidence="1">2.5.1.18</ecNumber>
    </recommendedName>
</protein>
<dbReference type="CDD" id="cd03039">
    <property type="entry name" value="GST_N_Sigma_like"/>
    <property type="match status" value="1"/>
</dbReference>
<evidence type="ECO:0000259" key="6">
    <source>
        <dbReference type="PROSITE" id="PS50405"/>
    </source>
</evidence>
<feature type="domain" description="GST C-terminal" evidence="6">
    <location>
        <begin position="141"/>
        <end position="263"/>
    </location>
</feature>
<dbReference type="InterPro" id="IPR004046">
    <property type="entry name" value="GST_C"/>
</dbReference>
<dbReference type="EC" id="2.5.1.18" evidence="1"/>
<dbReference type="AlphaFoldDB" id="A0AAN8SJN6"/>
<dbReference type="FunFam" id="1.20.1050.10:FF:000030">
    <property type="entry name" value="Glutathione S-transferase S1"/>
    <property type="match status" value="1"/>
</dbReference>
<dbReference type="InterPro" id="IPR040079">
    <property type="entry name" value="Glutathione_S-Trfase"/>
</dbReference>
<dbReference type="PROSITE" id="PS50405">
    <property type="entry name" value="GST_CTER"/>
    <property type="match status" value="1"/>
</dbReference>